<keyword evidence="3" id="KW-1185">Reference proteome</keyword>
<reference evidence="2 3" key="1">
    <citation type="journal article" date="2017" name="Curr. Biol.">
        <title>Genome architecture and evolution of a unichromosomal asexual nematode.</title>
        <authorList>
            <person name="Fradin H."/>
            <person name="Zegar C."/>
            <person name="Gutwein M."/>
            <person name="Lucas J."/>
            <person name="Kovtun M."/>
            <person name="Corcoran D."/>
            <person name="Baugh L.R."/>
            <person name="Kiontke K."/>
            <person name="Gunsalus K."/>
            <person name="Fitch D.H."/>
            <person name="Piano F."/>
        </authorList>
    </citation>
    <scope>NUCLEOTIDE SEQUENCE [LARGE SCALE GENOMIC DNA]</scope>
    <source>
        <strain evidence="2">PF1309</strain>
    </source>
</reference>
<dbReference type="InterPro" id="IPR041427">
    <property type="entry name" value="AbiJ-NTD3"/>
</dbReference>
<evidence type="ECO:0000259" key="1">
    <source>
        <dbReference type="Pfam" id="PF18860"/>
    </source>
</evidence>
<dbReference type="OrthoDB" id="10663659at2759"/>
<comment type="caution">
    <text evidence="2">The sequence shown here is derived from an EMBL/GenBank/DDBJ whole genome shotgun (WGS) entry which is preliminary data.</text>
</comment>
<proteinExistence type="predicted"/>
<evidence type="ECO:0000313" key="2">
    <source>
        <dbReference type="EMBL" id="PAV92283.1"/>
    </source>
</evidence>
<protein>
    <recommendedName>
        <fullName evidence="1">AbiJ-NTD3 domain-containing protein</fullName>
    </recommendedName>
</protein>
<dbReference type="Pfam" id="PF18860">
    <property type="entry name" value="AbiJ_NTD3"/>
    <property type="match status" value="1"/>
</dbReference>
<accession>A0A2A2M1M2</accession>
<evidence type="ECO:0000313" key="3">
    <source>
        <dbReference type="Proteomes" id="UP000218231"/>
    </source>
</evidence>
<name>A0A2A2M1M2_9BILA</name>
<sequence>MPRTQQNLTSLRDTFSQILGNQKDHYTDTRIPELLFRLGLDDCTEYSSKRRHLEKAVENASDAQMVAAAQRALEQIGFDVHERDQLQELVWDDGTAPIIPGRYRRELAEKLNTIELYLDRAAFEQVLSELWQIDTLSVIDFTWSTPTLRKEIIRHYIENSDWDAVTLFDKLGAFQSSHARFGRFIEALASSRVLPSESAQRIFIEIVNGTLSACGVHVVVGVGEDAFLTASLAYMGSGKQSSPKNLIFASTAKPDLRLGNALDNDIEIVTGAENVLIYDRPIGSAGLLWRDLQAWYSQTHSIDEGQAKNRLYRRLEACLPKSSPPQVLAFSSFYKAFTTAIPELPALLPEVWFHWDPQTVSKRGKQALLRARMDFLLLLPGGVRVVIEIDGKEHYTDPNGRPSPRTYAEMMAADRPQSGHLIASRNWVRSTTYTIPEANPFSPWKWTNRHAWQGRRALIITPAGPFNGTTWEATLQLVLKSKFGADGYQHVPATPGDFGIEGFTKHTGLAFQCYCPDALYERTVLNKKQQDKITRDLKKLKDNQSSLQGILGTTKIKDWYFITPEVAHNALLTHAQKKQDEVRAWSLPHLDENFTVLIHDIDFYIQEINQHRISAGVPISIGQDNQTIPKVNEGLTSYDENLERKTELRMSEKGERAVAALFKLTKNSFLDHDSFFQDLYAKSPQTYFQVAKTLNGFEENVEEWSLTTSDHPDKLVEMIKNRLAARLLDDERLKIDGTLTDDIVRRTVARWLAVCQLDFYS</sequence>
<organism evidence="2 3">
    <name type="scientific">Diploscapter pachys</name>
    <dbReference type="NCBI Taxonomy" id="2018661"/>
    <lineage>
        <taxon>Eukaryota</taxon>
        <taxon>Metazoa</taxon>
        <taxon>Ecdysozoa</taxon>
        <taxon>Nematoda</taxon>
        <taxon>Chromadorea</taxon>
        <taxon>Rhabditida</taxon>
        <taxon>Rhabditina</taxon>
        <taxon>Rhabditomorpha</taxon>
        <taxon>Rhabditoidea</taxon>
        <taxon>Rhabditidae</taxon>
        <taxon>Diploscapter</taxon>
    </lineage>
</organism>
<dbReference type="EMBL" id="LIAE01006249">
    <property type="protein sequence ID" value="PAV92283.1"/>
    <property type="molecule type" value="Genomic_DNA"/>
</dbReference>
<dbReference type="AlphaFoldDB" id="A0A2A2M1M2"/>
<dbReference type="Proteomes" id="UP000218231">
    <property type="component" value="Unassembled WGS sequence"/>
</dbReference>
<gene>
    <name evidence="2" type="ORF">WR25_01204</name>
</gene>
<feature type="domain" description="AbiJ-NTD3" evidence="1">
    <location>
        <begin position="99"/>
        <end position="263"/>
    </location>
</feature>